<reference evidence="2" key="1">
    <citation type="submission" date="2021-06" db="EMBL/GenBank/DDBJ databases">
        <authorList>
            <person name="Kallberg Y."/>
            <person name="Tangrot J."/>
            <person name="Rosling A."/>
        </authorList>
    </citation>
    <scope>NUCLEOTIDE SEQUENCE</scope>
    <source>
        <strain evidence="2">CL551</strain>
    </source>
</reference>
<organism evidence="2 3">
    <name type="scientific">Acaulospora morrowiae</name>
    <dbReference type="NCBI Taxonomy" id="94023"/>
    <lineage>
        <taxon>Eukaryota</taxon>
        <taxon>Fungi</taxon>
        <taxon>Fungi incertae sedis</taxon>
        <taxon>Mucoromycota</taxon>
        <taxon>Glomeromycotina</taxon>
        <taxon>Glomeromycetes</taxon>
        <taxon>Diversisporales</taxon>
        <taxon>Acaulosporaceae</taxon>
        <taxon>Acaulospora</taxon>
    </lineage>
</organism>
<feature type="region of interest" description="Disordered" evidence="1">
    <location>
        <begin position="200"/>
        <end position="258"/>
    </location>
</feature>
<dbReference type="OrthoDB" id="340681at2759"/>
<protein>
    <submittedName>
        <fullName evidence="2">7411_t:CDS:1</fullName>
    </submittedName>
</protein>
<gene>
    <name evidence="2" type="ORF">AMORRO_LOCUS3636</name>
</gene>
<feature type="region of interest" description="Disordered" evidence="1">
    <location>
        <begin position="1"/>
        <end position="36"/>
    </location>
</feature>
<keyword evidence="3" id="KW-1185">Reference proteome</keyword>
<name>A0A9N8ZVZ0_9GLOM</name>
<feature type="compositionally biased region" description="Low complexity" evidence="1">
    <location>
        <begin position="363"/>
        <end position="379"/>
    </location>
</feature>
<sequence length="392" mass="43827">MESTKFVEISSDSDIDEGDLSAQSNQRGNDSLDVDSISDLDPDEIVKEIPIYLSQQLSNKLYVVQFPVRPSANPYVGKNTPREARYKPQSDKLELDIPLQTNSLWYNRDRGEELMLGLNDKEAQTIYDRTWKRDQSDGLLDKQTLQSTVVPPQANYWMGVMKDGGLCLTPVRTTLQLRPGLKYLDKIDEKNKNANKKAQVLEEEEFTNAKSTNDDPGVGSSKSRGTGKGKALGGATVDRTSDKSMLKKNSRPKSQGLGDEETWIRMKYCDAESIETADIFDRIHAVQTDPLTCKTTNMSEYLDQISAFSKESTLNPEENRQQSDMYKYDRISTSDLTLSAETLPTKLQLSDTVKTVPRNQSQRGTKASRGSRGSRGSVTRGKKGQVQRGKGN</sequence>
<dbReference type="GO" id="GO:0005666">
    <property type="term" value="C:RNA polymerase III complex"/>
    <property type="evidence" value="ECO:0007669"/>
    <property type="project" value="TreeGrafter"/>
</dbReference>
<dbReference type="GO" id="GO:0042797">
    <property type="term" value="P:tRNA transcription by RNA polymerase III"/>
    <property type="evidence" value="ECO:0007669"/>
    <property type="project" value="TreeGrafter"/>
</dbReference>
<feature type="region of interest" description="Disordered" evidence="1">
    <location>
        <begin position="349"/>
        <end position="392"/>
    </location>
</feature>
<dbReference type="Proteomes" id="UP000789342">
    <property type="component" value="Unassembled WGS sequence"/>
</dbReference>
<dbReference type="AlphaFoldDB" id="A0A9N8ZVZ0"/>
<feature type="compositionally biased region" description="Basic residues" evidence="1">
    <location>
        <begin position="380"/>
        <end position="392"/>
    </location>
</feature>
<evidence type="ECO:0000313" key="2">
    <source>
        <dbReference type="EMBL" id="CAG8509110.1"/>
    </source>
</evidence>
<comment type="caution">
    <text evidence="2">The sequence shown here is derived from an EMBL/GenBank/DDBJ whole genome shotgun (WGS) entry which is preliminary data.</text>
</comment>
<feature type="compositionally biased region" description="Polar residues" evidence="1">
    <location>
        <begin position="349"/>
        <end position="362"/>
    </location>
</feature>
<dbReference type="PANTHER" id="PTHR12069:SF0">
    <property type="entry name" value="DNA-DIRECTED RNA POLYMERASE III SUBUNIT RPC5"/>
    <property type="match status" value="1"/>
</dbReference>
<dbReference type="PANTHER" id="PTHR12069">
    <property type="entry name" value="DNA-DIRECTED RNA POLYMERASES III 80 KDA POLYPEPTIDE RNA POLYMERASE III SUBUNIT 5"/>
    <property type="match status" value="1"/>
</dbReference>
<dbReference type="EMBL" id="CAJVPV010001821">
    <property type="protein sequence ID" value="CAG8509110.1"/>
    <property type="molecule type" value="Genomic_DNA"/>
</dbReference>
<dbReference type="InterPro" id="IPR006886">
    <property type="entry name" value="RNA_pol_III_Rpc5"/>
</dbReference>
<evidence type="ECO:0000313" key="3">
    <source>
        <dbReference type="Proteomes" id="UP000789342"/>
    </source>
</evidence>
<proteinExistence type="predicted"/>
<dbReference type="Pfam" id="PF04801">
    <property type="entry name" value="RPC5"/>
    <property type="match status" value="1"/>
</dbReference>
<evidence type="ECO:0000256" key="1">
    <source>
        <dbReference type="SAM" id="MobiDB-lite"/>
    </source>
</evidence>
<accession>A0A9N8ZVZ0</accession>